<protein>
    <submittedName>
        <fullName evidence="2 4">Uncharacterized protein</fullName>
    </submittedName>
</protein>
<organism evidence="3 4">
    <name type="scientific">Heligmosomoides polygyrus</name>
    <name type="common">Parasitic roundworm</name>
    <dbReference type="NCBI Taxonomy" id="6339"/>
    <lineage>
        <taxon>Eukaryota</taxon>
        <taxon>Metazoa</taxon>
        <taxon>Ecdysozoa</taxon>
        <taxon>Nematoda</taxon>
        <taxon>Chromadorea</taxon>
        <taxon>Rhabditida</taxon>
        <taxon>Rhabditina</taxon>
        <taxon>Rhabditomorpha</taxon>
        <taxon>Strongyloidea</taxon>
        <taxon>Heligmosomidae</taxon>
        <taxon>Heligmosomoides</taxon>
    </lineage>
</organism>
<dbReference type="Proteomes" id="UP000050761">
    <property type="component" value="Unassembled WGS sequence"/>
</dbReference>
<evidence type="ECO:0000313" key="4">
    <source>
        <dbReference type="WBParaSite" id="HPBE_0001058601-mRNA-1"/>
    </source>
</evidence>
<evidence type="ECO:0000256" key="1">
    <source>
        <dbReference type="SAM" id="MobiDB-lite"/>
    </source>
</evidence>
<dbReference type="EMBL" id="UZAH01026812">
    <property type="protein sequence ID" value="VDO85598.1"/>
    <property type="molecule type" value="Genomic_DNA"/>
</dbReference>
<feature type="region of interest" description="Disordered" evidence="1">
    <location>
        <begin position="21"/>
        <end position="41"/>
    </location>
</feature>
<sequence>MDMCQVKREYEFRGETGQVRWRRGGVEHGASPSRSSTRGAAAKAGWLRMSGVCPNATGSGGLRTRLGRGDLPLKGIPDMADYSPTRWDSSRTAPNKSSLILMFNRTANRARQGSGRPSGLRNAWKLCI</sequence>
<feature type="region of interest" description="Disordered" evidence="1">
    <location>
        <begin position="57"/>
        <end position="93"/>
    </location>
</feature>
<dbReference type="AlphaFoldDB" id="A0A183FRU4"/>
<accession>A0A3P8CBT5</accession>
<reference evidence="4" key="2">
    <citation type="submission" date="2019-09" db="UniProtKB">
        <authorList>
            <consortium name="WormBaseParasite"/>
        </authorList>
    </citation>
    <scope>IDENTIFICATION</scope>
</reference>
<accession>A0A183FRU4</accession>
<proteinExistence type="predicted"/>
<reference evidence="2 3" key="1">
    <citation type="submission" date="2018-11" db="EMBL/GenBank/DDBJ databases">
        <authorList>
            <consortium name="Pathogen Informatics"/>
        </authorList>
    </citation>
    <scope>NUCLEOTIDE SEQUENCE [LARGE SCALE GENOMIC DNA]</scope>
</reference>
<name>A0A183FRU4_HELPZ</name>
<evidence type="ECO:0000313" key="3">
    <source>
        <dbReference type="Proteomes" id="UP000050761"/>
    </source>
</evidence>
<evidence type="ECO:0000313" key="2">
    <source>
        <dbReference type="EMBL" id="VDO85598.1"/>
    </source>
</evidence>
<gene>
    <name evidence="2" type="ORF">HPBE_LOCUS10587</name>
</gene>
<dbReference type="WBParaSite" id="HPBE_0001058601-mRNA-1">
    <property type="protein sequence ID" value="HPBE_0001058601-mRNA-1"/>
    <property type="gene ID" value="HPBE_0001058601"/>
</dbReference>
<keyword evidence="3" id="KW-1185">Reference proteome</keyword>